<dbReference type="AlphaFoldDB" id="A0AAU9XUA4"/>
<evidence type="ECO:0000259" key="7">
    <source>
        <dbReference type="PROSITE" id="PS50026"/>
    </source>
</evidence>
<dbReference type="Pfam" id="PF23283">
    <property type="entry name" value="D8C_UMOD"/>
    <property type="match status" value="1"/>
</dbReference>
<dbReference type="SUPFAM" id="SSF57196">
    <property type="entry name" value="EGF/Laminin"/>
    <property type="match status" value="2"/>
</dbReference>
<dbReference type="InterPro" id="IPR000152">
    <property type="entry name" value="EGF-type_Asp/Asn_hydroxyl_site"/>
</dbReference>
<keyword evidence="2" id="KW-0732">Signal</keyword>
<dbReference type="InterPro" id="IPR057774">
    <property type="entry name" value="D8C_UMOD/GP2/OIT3-like"/>
</dbReference>
<dbReference type="SMART" id="SM00181">
    <property type="entry name" value="EGF"/>
    <property type="match status" value="2"/>
</dbReference>
<evidence type="ECO:0000256" key="3">
    <source>
        <dbReference type="ARBA" id="ARBA00022737"/>
    </source>
</evidence>
<keyword evidence="5" id="KW-0325">Glycoprotein</keyword>
<dbReference type="CDD" id="cd00054">
    <property type="entry name" value="EGF_CA"/>
    <property type="match status" value="2"/>
</dbReference>
<evidence type="ECO:0000313" key="8">
    <source>
        <dbReference type="EMBL" id="CAH3159140.1"/>
    </source>
</evidence>
<keyword evidence="4" id="KW-1015">Disulfide bond</keyword>
<dbReference type="InterPro" id="IPR018097">
    <property type="entry name" value="EGF_Ca-bd_CS"/>
</dbReference>
<dbReference type="InterPro" id="IPR051586">
    <property type="entry name" value="PKC-binding_NELL"/>
</dbReference>
<dbReference type="PANTHER" id="PTHR24042:SF5">
    <property type="entry name" value="EGF-LIKE CALCIUM-BINDING DOMAIN-CONTAINING PROTEIN"/>
    <property type="match status" value="1"/>
</dbReference>
<dbReference type="PANTHER" id="PTHR24042">
    <property type="entry name" value="NEL HOMOLOG"/>
    <property type="match status" value="1"/>
</dbReference>
<comment type="caution">
    <text evidence="8">The sequence shown here is derived from an EMBL/GenBank/DDBJ whole genome shotgun (WGS) entry which is preliminary data.</text>
</comment>
<evidence type="ECO:0000256" key="6">
    <source>
        <dbReference type="PROSITE-ProRule" id="PRU00076"/>
    </source>
</evidence>
<evidence type="ECO:0000256" key="2">
    <source>
        <dbReference type="ARBA" id="ARBA00022729"/>
    </source>
</evidence>
<dbReference type="Proteomes" id="UP001159428">
    <property type="component" value="Unassembled WGS sequence"/>
</dbReference>
<comment type="caution">
    <text evidence="6">Lacks conserved residue(s) required for the propagation of feature annotation.</text>
</comment>
<dbReference type="FunFam" id="2.10.25.10:FF:000506">
    <property type="entry name" value="Adhesion G protein-coupled receptor E1"/>
    <property type="match status" value="1"/>
</dbReference>
<keyword evidence="1 6" id="KW-0245">EGF-like domain</keyword>
<evidence type="ECO:0000313" key="9">
    <source>
        <dbReference type="Proteomes" id="UP001159428"/>
    </source>
</evidence>
<organism evidence="8 9">
    <name type="scientific">Pocillopora meandrina</name>
    <dbReference type="NCBI Taxonomy" id="46732"/>
    <lineage>
        <taxon>Eukaryota</taxon>
        <taxon>Metazoa</taxon>
        <taxon>Cnidaria</taxon>
        <taxon>Anthozoa</taxon>
        <taxon>Hexacorallia</taxon>
        <taxon>Scleractinia</taxon>
        <taxon>Astrocoeniina</taxon>
        <taxon>Pocilloporidae</taxon>
        <taxon>Pocillopora</taxon>
    </lineage>
</organism>
<dbReference type="PROSITE" id="PS00010">
    <property type="entry name" value="ASX_HYDROXYL"/>
    <property type="match status" value="1"/>
</dbReference>
<proteinExistence type="predicted"/>
<dbReference type="GO" id="GO:0005615">
    <property type="term" value="C:extracellular space"/>
    <property type="evidence" value="ECO:0007669"/>
    <property type="project" value="TreeGrafter"/>
</dbReference>
<dbReference type="FunFam" id="2.10.25.10:FF:000038">
    <property type="entry name" value="Fibrillin 2"/>
    <property type="match status" value="1"/>
</dbReference>
<name>A0AAU9XUA4_9CNID</name>
<dbReference type="SMART" id="SM00179">
    <property type="entry name" value="EGF_CA"/>
    <property type="match status" value="2"/>
</dbReference>
<accession>A0AAU9XUA4</accession>
<keyword evidence="9" id="KW-1185">Reference proteome</keyword>
<evidence type="ECO:0000256" key="1">
    <source>
        <dbReference type="ARBA" id="ARBA00022536"/>
    </source>
</evidence>
<feature type="domain" description="EGF-like" evidence="7">
    <location>
        <begin position="1"/>
        <end position="40"/>
    </location>
</feature>
<dbReference type="InterPro" id="IPR001881">
    <property type="entry name" value="EGF-like_Ca-bd_dom"/>
</dbReference>
<gene>
    <name evidence="8" type="ORF">PMEA_00031833</name>
</gene>
<protein>
    <recommendedName>
        <fullName evidence="7">EGF-like domain-containing protein</fullName>
    </recommendedName>
</protein>
<dbReference type="GO" id="GO:0005509">
    <property type="term" value="F:calcium ion binding"/>
    <property type="evidence" value="ECO:0007669"/>
    <property type="project" value="InterPro"/>
</dbReference>
<keyword evidence="3" id="KW-0677">Repeat</keyword>
<feature type="domain" description="EGF-like" evidence="7">
    <location>
        <begin position="41"/>
        <end position="83"/>
    </location>
</feature>
<dbReference type="Pfam" id="PF12947">
    <property type="entry name" value="EGF_3"/>
    <property type="match status" value="2"/>
</dbReference>
<feature type="non-terminal residue" evidence="8">
    <location>
        <position position="1"/>
    </location>
</feature>
<dbReference type="PROSITE" id="PS50026">
    <property type="entry name" value="EGF_3"/>
    <property type="match status" value="2"/>
</dbReference>
<dbReference type="InterPro" id="IPR024731">
    <property type="entry name" value="NELL2-like_EGF"/>
</dbReference>
<sequence length="211" mass="23461">DVDECKGNHSCHENANCTNTFGSHVCDCQPGYTGNGQNCTDIDECSETYPSKMIKCHPNASCINTQGSYNCSCKPTYMGSGFECKADPCHHYSNLSDANRNENYITIASGQTFCDSQLAEGWYRFVGAAGTKMPTKRVPAFRCGTNWSGWLTTAHPTIEDGEVNRMVCFSDRSTGCRKKWSIFVKNCGLYYIYKLLAPKDCPNRFCGTDEM</sequence>
<reference evidence="8 9" key="1">
    <citation type="submission" date="2022-05" db="EMBL/GenBank/DDBJ databases">
        <authorList>
            <consortium name="Genoscope - CEA"/>
            <person name="William W."/>
        </authorList>
    </citation>
    <scope>NUCLEOTIDE SEQUENCE [LARGE SCALE GENOMIC DNA]</scope>
</reference>
<dbReference type="PROSITE" id="PS01186">
    <property type="entry name" value="EGF_2"/>
    <property type="match status" value="1"/>
</dbReference>
<evidence type="ECO:0000256" key="5">
    <source>
        <dbReference type="ARBA" id="ARBA00023180"/>
    </source>
</evidence>
<dbReference type="GO" id="GO:0008201">
    <property type="term" value="F:heparin binding"/>
    <property type="evidence" value="ECO:0007669"/>
    <property type="project" value="TreeGrafter"/>
</dbReference>
<evidence type="ECO:0000256" key="4">
    <source>
        <dbReference type="ARBA" id="ARBA00023157"/>
    </source>
</evidence>
<dbReference type="InterPro" id="IPR000742">
    <property type="entry name" value="EGF"/>
</dbReference>
<dbReference type="EMBL" id="CALNXJ010000070">
    <property type="protein sequence ID" value="CAH3159140.1"/>
    <property type="molecule type" value="Genomic_DNA"/>
</dbReference>
<dbReference type="Gene3D" id="2.10.25.10">
    <property type="entry name" value="Laminin"/>
    <property type="match status" value="2"/>
</dbReference>
<dbReference type="PROSITE" id="PS01187">
    <property type="entry name" value="EGF_CA"/>
    <property type="match status" value="1"/>
</dbReference>